<dbReference type="PROSITE" id="PS50837">
    <property type="entry name" value="NACHT"/>
    <property type="match status" value="1"/>
</dbReference>
<dbReference type="PANTHER" id="PTHR24106">
    <property type="entry name" value="NACHT, LRR AND CARD DOMAINS-CONTAINING"/>
    <property type="match status" value="1"/>
</dbReference>
<evidence type="ECO:0000256" key="1">
    <source>
        <dbReference type="ARBA" id="ARBA00022614"/>
    </source>
</evidence>
<dbReference type="InterPro" id="IPR051261">
    <property type="entry name" value="NLR"/>
</dbReference>
<gene>
    <name evidence="5" type="ORF">QQF64_023826</name>
</gene>
<dbReference type="SUPFAM" id="SSF52540">
    <property type="entry name" value="P-loop containing nucleoside triphosphate hydrolases"/>
    <property type="match status" value="1"/>
</dbReference>
<evidence type="ECO:0000256" key="3">
    <source>
        <dbReference type="SAM" id="MobiDB-lite"/>
    </source>
</evidence>
<keyword evidence="6" id="KW-1185">Reference proteome</keyword>
<keyword evidence="2" id="KW-0677">Repeat</keyword>
<dbReference type="InterPro" id="IPR007111">
    <property type="entry name" value="NACHT_NTPase"/>
</dbReference>
<feature type="non-terminal residue" evidence="5">
    <location>
        <position position="1"/>
    </location>
</feature>
<comment type="caution">
    <text evidence="5">The sequence shown here is derived from an EMBL/GenBank/DDBJ whole genome shotgun (WGS) entry which is preliminary data.</text>
</comment>
<feature type="region of interest" description="Disordered" evidence="3">
    <location>
        <begin position="1"/>
        <end position="73"/>
    </location>
</feature>
<feature type="domain" description="NACHT" evidence="4">
    <location>
        <begin position="164"/>
        <end position="297"/>
    </location>
</feature>
<sequence>PVQQKRSEPEPSCVSMKSDGSMIKPIHFKSGDSQSGLIPVQQKRSEAESSCVSMKSETSAIHPCDSKNGDTQPALSHKALNTFRSTLRKKFECLYERTVMQGNSTLLNEIYTELYITESESGEINNEHEVRQIETQSRRTATEDTPIKCSDIFGPLPGQDKPIRTVLTKGVAGIGKTVSVQKFILDWAEGKENQDVQLIFPLPFRELNLMKGKKLSLSGLLHVFFPEIKEIKISSEEYKVLFILDGLDEWRLSVDFKSKVKLCKLSESASVDVLLMNLIVGNLLPSALIWITSRPAAADLIPSECVHRVTEVRGFNEPQKEEYFRKRISDQSLAKRIISHLKSSRSLYIMCHIPVFCWISAAVLEKMLSQAESGEIPKTLTQMYTHFLIIQTDIRHEKDYEKK</sequence>
<reference evidence="5 6" key="1">
    <citation type="submission" date="2023-09" db="EMBL/GenBank/DDBJ databases">
        <authorList>
            <person name="Wang M."/>
        </authorList>
    </citation>
    <scope>NUCLEOTIDE SEQUENCE [LARGE SCALE GENOMIC DNA]</scope>
    <source>
        <strain evidence="5">GT-2023</strain>
        <tissue evidence="5">Liver</tissue>
    </source>
</reference>
<evidence type="ECO:0000259" key="4">
    <source>
        <dbReference type="PROSITE" id="PS50837"/>
    </source>
</evidence>
<keyword evidence="1" id="KW-0433">Leucine-rich repeat</keyword>
<dbReference type="Proteomes" id="UP001558613">
    <property type="component" value="Unassembled WGS sequence"/>
</dbReference>
<feature type="compositionally biased region" description="Polar residues" evidence="3">
    <location>
        <begin position="48"/>
        <end position="59"/>
    </location>
</feature>
<accession>A0ABR3NJI0</accession>
<dbReference type="Pfam" id="PF14484">
    <property type="entry name" value="FISNA"/>
    <property type="match status" value="1"/>
</dbReference>
<dbReference type="EMBL" id="JAYMGO010000003">
    <property type="protein sequence ID" value="KAL1277153.1"/>
    <property type="molecule type" value="Genomic_DNA"/>
</dbReference>
<name>A0ABR3NJI0_9TELE</name>
<dbReference type="Pfam" id="PF05729">
    <property type="entry name" value="NACHT"/>
    <property type="match status" value="1"/>
</dbReference>
<evidence type="ECO:0000313" key="6">
    <source>
        <dbReference type="Proteomes" id="UP001558613"/>
    </source>
</evidence>
<evidence type="ECO:0000256" key="2">
    <source>
        <dbReference type="ARBA" id="ARBA00022737"/>
    </source>
</evidence>
<dbReference type="InterPro" id="IPR029495">
    <property type="entry name" value="NACHT-assoc"/>
</dbReference>
<dbReference type="Gene3D" id="3.40.50.300">
    <property type="entry name" value="P-loop containing nucleotide triphosphate hydrolases"/>
    <property type="match status" value="1"/>
</dbReference>
<dbReference type="SMART" id="SM01288">
    <property type="entry name" value="FISNA"/>
    <property type="match status" value="1"/>
</dbReference>
<organism evidence="5 6">
    <name type="scientific">Cirrhinus molitorella</name>
    <name type="common">mud carp</name>
    <dbReference type="NCBI Taxonomy" id="172907"/>
    <lineage>
        <taxon>Eukaryota</taxon>
        <taxon>Metazoa</taxon>
        <taxon>Chordata</taxon>
        <taxon>Craniata</taxon>
        <taxon>Vertebrata</taxon>
        <taxon>Euteleostomi</taxon>
        <taxon>Actinopterygii</taxon>
        <taxon>Neopterygii</taxon>
        <taxon>Teleostei</taxon>
        <taxon>Ostariophysi</taxon>
        <taxon>Cypriniformes</taxon>
        <taxon>Cyprinidae</taxon>
        <taxon>Labeoninae</taxon>
        <taxon>Labeonini</taxon>
        <taxon>Cirrhinus</taxon>
    </lineage>
</organism>
<proteinExistence type="predicted"/>
<feature type="non-terminal residue" evidence="5">
    <location>
        <position position="403"/>
    </location>
</feature>
<protein>
    <recommendedName>
        <fullName evidence="4">NACHT domain-containing protein</fullName>
    </recommendedName>
</protein>
<evidence type="ECO:0000313" key="5">
    <source>
        <dbReference type="EMBL" id="KAL1277153.1"/>
    </source>
</evidence>
<dbReference type="InterPro" id="IPR027417">
    <property type="entry name" value="P-loop_NTPase"/>
</dbReference>